<dbReference type="GO" id="GO:0016042">
    <property type="term" value="P:lipid catabolic process"/>
    <property type="evidence" value="ECO:0007669"/>
    <property type="project" value="InterPro"/>
</dbReference>
<evidence type="ECO:0000256" key="2">
    <source>
        <dbReference type="ARBA" id="ARBA00022525"/>
    </source>
</evidence>
<dbReference type="PROSITE" id="PS00118">
    <property type="entry name" value="PA2_HIS"/>
    <property type="match status" value="1"/>
</dbReference>
<evidence type="ECO:0000256" key="1">
    <source>
        <dbReference type="ARBA" id="ARBA00004613"/>
    </source>
</evidence>
<evidence type="ECO:0000313" key="4">
    <source>
        <dbReference type="Proteomes" id="UP001162162"/>
    </source>
</evidence>
<keyword evidence="2" id="KW-0964">Secreted</keyword>
<dbReference type="InterPro" id="IPR010711">
    <property type="entry name" value="PLA2G12"/>
</dbReference>
<dbReference type="Pfam" id="PF06951">
    <property type="entry name" value="PLA2G12"/>
    <property type="match status" value="1"/>
</dbReference>
<dbReference type="GO" id="GO:0050482">
    <property type="term" value="P:arachidonate secretion"/>
    <property type="evidence" value="ECO:0007669"/>
    <property type="project" value="InterPro"/>
</dbReference>
<dbReference type="InterPro" id="IPR033113">
    <property type="entry name" value="PLA2_histidine"/>
</dbReference>
<dbReference type="GO" id="GO:0005576">
    <property type="term" value="C:extracellular region"/>
    <property type="evidence" value="ECO:0007669"/>
    <property type="project" value="UniProtKB-SubCell"/>
</dbReference>
<gene>
    <name evidence="3" type="ORF">NQ318_022714</name>
</gene>
<dbReference type="GO" id="GO:0006644">
    <property type="term" value="P:phospholipid metabolic process"/>
    <property type="evidence" value="ECO:0007669"/>
    <property type="project" value="InterPro"/>
</dbReference>
<name>A0AAV8YAU9_9CUCU</name>
<comment type="subcellular location">
    <subcellularLocation>
        <location evidence="1">Secreted</location>
    </subcellularLocation>
</comment>
<dbReference type="SUPFAM" id="SSF48619">
    <property type="entry name" value="Phospholipase A2, PLA2"/>
    <property type="match status" value="1"/>
</dbReference>
<dbReference type="Gene3D" id="1.20.90.10">
    <property type="entry name" value="Phospholipase A2 domain"/>
    <property type="match status" value="1"/>
</dbReference>
<dbReference type="EMBL" id="JAPWTK010000133">
    <property type="protein sequence ID" value="KAJ8948646.1"/>
    <property type="molecule type" value="Genomic_DNA"/>
</dbReference>
<proteinExistence type="predicted"/>
<dbReference type="GO" id="GO:0005509">
    <property type="term" value="F:calcium ion binding"/>
    <property type="evidence" value="ECO:0007669"/>
    <property type="project" value="InterPro"/>
</dbReference>
<comment type="caution">
    <text evidence="3">The sequence shown here is derived from an EMBL/GenBank/DDBJ whole genome shotgun (WGS) entry which is preliminary data.</text>
</comment>
<organism evidence="3 4">
    <name type="scientific">Aromia moschata</name>
    <dbReference type="NCBI Taxonomy" id="1265417"/>
    <lineage>
        <taxon>Eukaryota</taxon>
        <taxon>Metazoa</taxon>
        <taxon>Ecdysozoa</taxon>
        <taxon>Arthropoda</taxon>
        <taxon>Hexapoda</taxon>
        <taxon>Insecta</taxon>
        <taxon>Pterygota</taxon>
        <taxon>Neoptera</taxon>
        <taxon>Endopterygota</taxon>
        <taxon>Coleoptera</taxon>
        <taxon>Polyphaga</taxon>
        <taxon>Cucujiformia</taxon>
        <taxon>Chrysomeloidea</taxon>
        <taxon>Cerambycidae</taxon>
        <taxon>Cerambycinae</taxon>
        <taxon>Callichromatini</taxon>
        <taxon>Aromia</taxon>
    </lineage>
</organism>
<evidence type="ECO:0000313" key="3">
    <source>
        <dbReference type="EMBL" id="KAJ8948646.1"/>
    </source>
</evidence>
<dbReference type="PANTHER" id="PTHR12824">
    <property type="entry name" value="GROUP XII SECRETORY PHOSPHOLIPASE A2 FAMILY MEMBER"/>
    <property type="match status" value="1"/>
</dbReference>
<evidence type="ECO:0008006" key="5">
    <source>
        <dbReference type="Google" id="ProtNLM"/>
    </source>
</evidence>
<sequence>MNIPYGKVAVYLLTFLGYIYSGYGSGLLSNLRDAVLSAETIFGSVLKNIIHAAQKFKSIHDVFDAAVEEDCIFKCPNNSPPKPNRNHVPKANGCGSLGLKIDSDYLPVGEMTKCCDAHDICYDTCKKDKEVCDLDFKRCLYRYCDSYEKSIGGTTMVKACKGAAKMLFTGTLTLGCKAYLDAQKEACYCPSYGWKDKKNSKYTPGGDRTDL</sequence>
<keyword evidence="4" id="KW-1185">Reference proteome</keyword>
<dbReference type="Proteomes" id="UP001162162">
    <property type="component" value="Unassembled WGS sequence"/>
</dbReference>
<protein>
    <recommendedName>
        <fullName evidence="5">Group XIIA secretory phospholipase A2</fullName>
    </recommendedName>
</protein>
<dbReference type="InterPro" id="IPR036444">
    <property type="entry name" value="PLipase_A2_dom_sf"/>
</dbReference>
<accession>A0AAV8YAU9</accession>
<dbReference type="AlphaFoldDB" id="A0AAV8YAU9"/>
<reference evidence="3" key="1">
    <citation type="journal article" date="2023" name="Insect Mol. Biol.">
        <title>Genome sequencing provides insights into the evolution of gene families encoding plant cell wall-degrading enzymes in longhorned beetles.</title>
        <authorList>
            <person name="Shin N.R."/>
            <person name="Okamura Y."/>
            <person name="Kirsch R."/>
            <person name="Pauchet Y."/>
        </authorList>
    </citation>
    <scope>NUCLEOTIDE SEQUENCE</scope>
    <source>
        <strain evidence="3">AMC_N1</strain>
    </source>
</reference>
<dbReference type="GO" id="GO:0004623">
    <property type="term" value="F:phospholipase A2 activity"/>
    <property type="evidence" value="ECO:0007669"/>
    <property type="project" value="InterPro"/>
</dbReference>
<dbReference type="PANTHER" id="PTHR12824:SF8">
    <property type="entry name" value="GXIVSPLA2, ISOFORM A"/>
    <property type="match status" value="1"/>
</dbReference>